<dbReference type="InterPro" id="IPR001789">
    <property type="entry name" value="Sig_transdc_resp-reg_receiver"/>
</dbReference>
<dbReference type="GeneID" id="87017002"/>
<feature type="modified residue" description="4-aspartylphosphate" evidence="2">
    <location>
        <position position="73"/>
    </location>
</feature>
<dbReference type="Proteomes" id="UP001214756">
    <property type="component" value="Chromosome"/>
</dbReference>
<feature type="domain" description="Response regulatory" evidence="4">
    <location>
        <begin position="24"/>
        <end position="142"/>
    </location>
</feature>
<dbReference type="Gene3D" id="3.40.50.2300">
    <property type="match status" value="1"/>
</dbReference>
<dbReference type="PRINTS" id="PR00038">
    <property type="entry name" value="HTHLUXR"/>
</dbReference>
<accession>A0AAJ6AMF7</accession>
<organism evidence="5 6">
    <name type="scientific">Microbacterium maritypicum</name>
    <name type="common">Microbacterium liquefaciens</name>
    <dbReference type="NCBI Taxonomy" id="33918"/>
    <lineage>
        <taxon>Bacteria</taxon>
        <taxon>Bacillati</taxon>
        <taxon>Actinomycetota</taxon>
        <taxon>Actinomycetes</taxon>
        <taxon>Micrococcales</taxon>
        <taxon>Microbacteriaceae</taxon>
        <taxon>Microbacterium</taxon>
    </lineage>
</organism>
<dbReference type="InterPro" id="IPR039420">
    <property type="entry name" value="WalR-like"/>
</dbReference>
<dbReference type="InterPro" id="IPR000792">
    <property type="entry name" value="Tscrpt_reg_LuxR_C"/>
</dbReference>
<dbReference type="PROSITE" id="PS50110">
    <property type="entry name" value="RESPONSE_REGULATORY"/>
    <property type="match status" value="1"/>
</dbReference>
<reference evidence="5" key="1">
    <citation type="submission" date="2023-02" db="EMBL/GenBank/DDBJ databases">
        <title>Genome sequence of Microbacterium liquefaciens B1075.</title>
        <authorList>
            <person name="Cao J."/>
            <person name="Li X."/>
        </authorList>
    </citation>
    <scope>NUCLEOTIDE SEQUENCE</scope>
    <source>
        <strain evidence="5">B1075</strain>
    </source>
</reference>
<dbReference type="SMART" id="SM00421">
    <property type="entry name" value="HTH_LUXR"/>
    <property type="match status" value="1"/>
</dbReference>
<dbReference type="Pfam" id="PF00196">
    <property type="entry name" value="GerE"/>
    <property type="match status" value="1"/>
</dbReference>
<dbReference type="AlphaFoldDB" id="A0AAJ6AMF7"/>
<keyword evidence="1" id="KW-0238">DNA-binding</keyword>
<dbReference type="GO" id="GO:0000160">
    <property type="term" value="P:phosphorelay signal transduction system"/>
    <property type="evidence" value="ECO:0007669"/>
    <property type="project" value="InterPro"/>
</dbReference>
<dbReference type="InterPro" id="IPR011006">
    <property type="entry name" value="CheY-like_superfamily"/>
</dbReference>
<evidence type="ECO:0000256" key="2">
    <source>
        <dbReference type="PROSITE-ProRule" id="PRU00169"/>
    </source>
</evidence>
<evidence type="ECO:0000313" key="6">
    <source>
        <dbReference type="Proteomes" id="UP001214756"/>
    </source>
</evidence>
<dbReference type="RefSeq" id="WP_017829379.1">
    <property type="nucleotide sequence ID" value="NZ_CBDRLE010000001.1"/>
</dbReference>
<dbReference type="EMBL" id="CP118606">
    <property type="protein sequence ID" value="WEF20513.1"/>
    <property type="molecule type" value="Genomic_DNA"/>
</dbReference>
<dbReference type="SUPFAM" id="SSF52172">
    <property type="entry name" value="CheY-like"/>
    <property type="match status" value="1"/>
</dbReference>
<dbReference type="CDD" id="cd06170">
    <property type="entry name" value="LuxR_C_like"/>
    <property type="match status" value="1"/>
</dbReference>
<dbReference type="SUPFAM" id="SSF46894">
    <property type="entry name" value="C-terminal effector domain of the bipartite response regulators"/>
    <property type="match status" value="1"/>
</dbReference>
<dbReference type="GO" id="GO:0003677">
    <property type="term" value="F:DNA binding"/>
    <property type="evidence" value="ECO:0007669"/>
    <property type="project" value="UniProtKB-KW"/>
</dbReference>
<dbReference type="PROSITE" id="PS50043">
    <property type="entry name" value="HTH_LUXR_2"/>
    <property type="match status" value="1"/>
</dbReference>
<proteinExistence type="predicted"/>
<name>A0AAJ6AMF7_MICMQ</name>
<keyword evidence="2" id="KW-0597">Phosphoprotein</keyword>
<evidence type="ECO:0000259" key="4">
    <source>
        <dbReference type="PROSITE" id="PS50110"/>
    </source>
</evidence>
<evidence type="ECO:0000313" key="5">
    <source>
        <dbReference type="EMBL" id="WEF20513.1"/>
    </source>
</evidence>
<dbReference type="PANTHER" id="PTHR43214">
    <property type="entry name" value="TWO-COMPONENT RESPONSE REGULATOR"/>
    <property type="match status" value="1"/>
</dbReference>
<evidence type="ECO:0000256" key="1">
    <source>
        <dbReference type="ARBA" id="ARBA00023125"/>
    </source>
</evidence>
<dbReference type="InterPro" id="IPR016032">
    <property type="entry name" value="Sig_transdc_resp-reg_C-effctor"/>
</dbReference>
<evidence type="ECO:0000259" key="3">
    <source>
        <dbReference type="PROSITE" id="PS50043"/>
    </source>
</evidence>
<sequence length="232" mass="25059">MTRQSSRARYGGDLRDGERRKDVAVGIVDDHPAMILGMSAVINTFPGMRVSGAASTVETLLAGNGKLDVVLLDLQLADGSTPRTNVERLTAAVGPTGRTRVLAFTSGENAKLVREAAYAGVAGMIRKSESPERIMRAIEATMRDETIATPDWATALLEDSGFVDAHLTRRETEVLARYASGQTAEQVAKALFVSRDTVLDHLRRIRGRYAAVGRQAPTKIDLHMRAAEDGLV</sequence>
<feature type="domain" description="HTH luxR-type" evidence="3">
    <location>
        <begin position="160"/>
        <end position="225"/>
    </location>
</feature>
<protein>
    <submittedName>
        <fullName evidence="5">Response regulator transcription factor</fullName>
    </submittedName>
</protein>
<dbReference type="PANTHER" id="PTHR43214:SF43">
    <property type="entry name" value="TWO-COMPONENT RESPONSE REGULATOR"/>
    <property type="match status" value="1"/>
</dbReference>
<dbReference type="Pfam" id="PF00072">
    <property type="entry name" value="Response_reg"/>
    <property type="match status" value="1"/>
</dbReference>
<gene>
    <name evidence="5" type="ORF">PWF71_14650</name>
</gene>
<dbReference type="PROSITE" id="PS00622">
    <property type="entry name" value="HTH_LUXR_1"/>
    <property type="match status" value="1"/>
</dbReference>
<dbReference type="GO" id="GO:0006355">
    <property type="term" value="P:regulation of DNA-templated transcription"/>
    <property type="evidence" value="ECO:0007669"/>
    <property type="project" value="InterPro"/>
</dbReference>